<dbReference type="STRING" id="36166.T1GII0"/>
<organism evidence="1 2">
    <name type="scientific">Megaselia scalaris</name>
    <name type="common">Humpbacked fly</name>
    <name type="synonym">Phora scalaris</name>
    <dbReference type="NCBI Taxonomy" id="36166"/>
    <lineage>
        <taxon>Eukaryota</taxon>
        <taxon>Metazoa</taxon>
        <taxon>Ecdysozoa</taxon>
        <taxon>Arthropoda</taxon>
        <taxon>Hexapoda</taxon>
        <taxon>Insecta</taxon>
        <taxon>Pterygota</taxon>
        <taxon>Neoptera</taxon>
        <taxon>Endopterygota</taxon>
        <taxon>Diptera</taxon>
        <taxon>Brachycera</taxon>
        <taxon>Muscomorpha</taxon>
        <taxon>Platypezoidea</taxon>
        <taxon>Phoridae</taxon>
        <taxon>Megaseliini</taxon>
        <taxon>Megaselia</taxon>
    </lineage>
</organism>
<dbReference type="Pfam" id="PF14223">
    <property type="entry name" value="Retrotran_gag_2"/>
    <property type="match status" value="1"/>
</dbReference>
<evidence type="ECO:0000313" key="2">
    <source>
        <dbReference type="Proteomes" id="UP000015102"/>
    </source>
</evidence>
<proteinExistence type="predicted"/>
<dbReference type="Proteomes" id="UP000015102">
    <property type="component" value="Unassembled WGS sequence"/>
</dbReference>
<evidence type="ECO:0000313" key="1">
    <source>
        <dbReference type="EnsemblMetazoa" id="MESCA003259-PA"/>
    </source>
</evidence>
<protein>
    <submittedName>
        <fullName evidence="1">Uncharacterized protein</fullName>
    </submittedName>
</protein>
<dbReference type="EnsemblMetazoa" id="MESCA003259-RA">
    <property type="protein sequence ID" value="MESCA003259-PA"/>
    <property type="gene ID" value="MESCA003259"/>
</dbReference>
<sequence length="105" mass="11782">MGVTPDTTCPLSFKEQFQFKSSLMQLVKVCTTIALGAGPMLHILNCETSKDMSSKLKSVYEQKSEASINFLQQQFFGFNKDPYDSVVTHVSKLEKLVKQLKDLGE</sequence>
<name>T1GII0_MEGSC</name>
<keyword evidence="2" id="KW-1185">Reference proteome</keyword>
<reference evidence="2" key="1">
    <citation type="submission" date="2013-02" db="EMBL/GenBank/DDBJ databases">
        <authorList>
            <person name="Hughes D."/>
        </authorList>
    </citation>
    <scope>NUCLEOTIDE SEQUENCE</scope>
    <source>
        <strain>Durham</strain>
        <strain evidence="2">NC isolate 2 -- Noor lab</strain>
    </source>
</reference>
<dbReference type="AlphaFoldDB" id="T1GII0"/>
<reference evidence="1" key="2">
    <citation type="submission" date="2015-06" db="UniProtKB">
        <authorList>
            <consortium name="EnsemblMetazoa"/>
        </authorList>
    </citation>
    <scope>IDENTIFICATION</scope>
</reference>
<dbReference type="EMBL" id="CAQQ02109006">
    <property type="status" value="NOT_ANNOTATED_CDS"/>
    <property type="molecule type" value="Genomic_DNA"/>
</dbReference>
<dbReference type="HOGENOM" id="CLU_2239677_0_0_1"/>
<accession>T1GII0</accession>